<protein>
    <recommendedName>
        <fullName evidence="7">EamA domain-containing protein</fullName>
    </recommendedName>
</protein>
<dbReference type="Proteomes" id="UP000189004">
    <property type="component" value="Unassembled WGS sequence"/>
</dbReference>
<evidence type="ECO:0000259" key="7">
    <source>
        <dbReference type="Pfam" id="PF00892"/>
    </source>
</evidence>
<evidence type="ECO:0000256" key="6">
    <source>
        <dbReference type="SAM" id="Phobius"/>
    </source>
</evidence>
<dbReference type="PANTHER" id="PTHR32322">
    <property type="entry name" value="INNER MEMBRANE TRANSPORTER"/>
    <property type="match status" value="1"/>
</dbReference>
<feature type="transmembrane region" description="Helical" evidence="6">
    <location>
        <begin position="264"/>
        <end position="282"/>
    </location>
</feature>
<organism evidence="8 9">
    <name type="scientific">Nocardiopsis sinuspersici</name>
    <dbReference type="NCBI Taxonomy" id="501010"/>
    <lineage>
        <taxon>Bacteria</taxon>
        <taxon>Bacillati</taxon>
        <taxon>Actinomycetota</taxon>
        <taxon>Actinomycetes</taxon>
        <taxon>Streptosporangiales</taxon>
        <taxon>Nocardiopsidaceae</taxon>
        <taxon>Nocardiopsis</taxon>
    </lineage>
</organism>
<dbReference type="SUPFAM" id="SSF103481">
    <property type="entry name" value="Multidrug resistance efflux transporter EmrE"/>
    <property type="match status" value="2"/>
</dbReference>
<evidence type="ECO:0000256" key="4">
    <source>
        <dbReference type="ARBA" id="ARBA00022989"/>
    </source>
</evidence>
<dbReference type="InterPro" id="IPR000620">
    <property type="entry name" value="EamA_dom"/>
</dbReference>
<feature type="transmembrane region" description="Helical" evidence="6">
    <location>
        <begin position="90"/>
        <end position="107"/>
    </location>
</feature>
<feature type="transmembrane region" description="Helical" evidence="6">
    <location>
        <begin position="65"/>
        <end position="84"/>
    </location>
</feature>
<keyword evidence="9" id="KW-1185">Reference proteome</keyword>
<dbReference type="GO" id="GO:0016020">
    <property type="term" value="C:membrane"/>
    <property type="evidence" value="ECO:0007669"/>
    <property type="project" value="UniProtKB-SubCell"/>
</dbReference>
<reference evidence="9" key="1">
    <citation type="submission" date="2016-08" db="EMBL/GenBank/DDBJ databases">
        <authorList>
            <person name="Tokovenko B."/>
            <person name="Kalinowski J."/>
        </authorList>
    </citation>
    <scope>NUCLEOTIDE SEQUENCE [LARGE SCALE GENOMIC DNA]</scope>
    <source>
        <strain evidence="9">UTMC102</strain>
    </source>
</reference>
<sequence length="287" mass="28934">MRDGGLWAALGVLAFSLTFPATLWSLDGFGPWTSTALRCSLAGLVAAGCLYAARAPRPAPALVPALLVVASGCVVAFPLFTAMALRTTSAGNAAVVVGALPLATAAYSSVRTGTRHSPLFWAAAVTGAAAVIAFTLARTGGALGVGDLYLFAALAGAAAGYAEGGRLASGVPGWQVISWALVLSLPLTLPLSAVALALEPVHVTPAALTGLAYLALVSQFGGFVAWYRGMGLIGVVRASQLQLAQPLLTLAWAALLLGEHLSPAAPPTAAVVLVCVVVTQRARRTGL</sequence>
<evidence type="ECO:0000256" key="2">
    <source>
        <dbReference type="ARBA" id="ARBA00007362"/>
    </source>
</evidence>
<accession>A0A1V3C210</accession>
<feature type="transmembrane region" description="Helical" evidence="6">
    <location>
        <begin position="176"/>
        <end position="198"/>
    </location>
</feature>
<evidence type="ECO:0000256" key="5">
    <source>
        <dbReference type="ARBA" id="ARBA00023136"/>
    </source>
</evidence>
<keyword evidence="4 6" id="KW-1133">Transmembrane helix</keyword>
<dbReference type="Pfam" id="PF00892">
    <property type="entry name" value="EamA"/>
    <property type="match status" value="2"/>
</dbReference>
<name>A0A1V3C210_9ACTN</name>
<gene>
    <name evidence="8" type="ORF">NOSIN_12665</name>
</gene>
<feature type="transmembrane region" description="Helical" evidence="6">
    <location>
        <begin position="143"/>
        <end position="164"/>
    </location>
</feature>
<evidence type="ECO:0000256" key="3">
    <source>
        <dbReference type="ARBA" id="ARBA00022692"/>
    </source>
</evidence>
<comment type="similarity">
    <text evidence="2">Belongs to the EamA transporter family.</text>
</comment>
<dbReference type="InterPro" id="IPR050638">
    <property type="entry name" value="AA-Vitamin_Transporters"/>
</dbReference>
<feature type="domain" description="EamA" evidence="7">
    <location>
        <begin position="5"/>
        <end position="133"/>
    </location>
</feature>
<dbReference type="InterPro" id="IPR037185">
    <property type="entry name" value="EmrE-like"/>
</dbReference>
<comment type="subcellular location">
    <subcellularLocation>
        <location evidence="1">Membrane</location>
        <topology evidence="1">Multi-pass membrane protein</topology>
    </subcellularLocation>
</comment>
<feature type="transmembrane region" description="Helical" evidence="6">
    <location>
        <begin position="210"/>
        <end position="229"/>
    </location>
</feature>
<comment type="caution">
    <text evidence="8">The sequence shown here is derived from an EMBL/GenBank/DDBJ whole genome shotgun (WGS) entry which is preliminary data.</text>
</comment>
<dbReference type="STRING" id="501010.NOSIN_12665"/>
<evidence type="ECO:0000256" key="1">
    <source>
        <dbReference type="ARBA" id="ARBA00004141"/>
    </source>
</evidence>
<keyword evidence="5 6" id="KW-0472">Membrane</keyword>
<feature type="domain" description="EamA" evidence="7">
    <location>
        <begin position="146"/>
        <end position="274"/>
    </location>
</feature>
<keyword evidence="3 6" id="KW-0812">Transmembrane</keyword>
<feature type="transmembrane region" description="Helical" evidence="6">
    <location>
        <begin position="119"/>
        <end position="137"/>
    </location>
</feature>
<proteinExistence type="inferred from homology"/>
<dbReference type="PANTHER" id="PTHR32322:SF2">
    <property type="entry name" value="EAMA DOMAIN-CONTAINING PROTEIN"/>
    <property type="match status" value="1"/>
</dbReference>
<evidence type="ECO:0000313" key="9">
    <source>
        <dbReference type="Proteomes" id="UP000189004"/>
    </source>
</evidence>
<dbReference type="AlphaFoldDB" id="A0A1V3C210"/>
<evidence type="ECO:0000313" key="8">
    <source>
        <dbReference type="EMBL" id="OOC54556.1"/>
    </source>
</evidence>
<dbReference type="EMBL" id="MCOK01000001">
    <property type="protein sequence ID" value="OOC54556.1"/>
    <property type="molecule type" value="Genomic_DNA"/>
</dbReference>